<reference evidence="3 4" key="1">
    <citation type="submission" date="2016-07" db="EMBL/GenBank/DDBJ databases">
        <title>Disparate Historic Effective Population Sizes Predicted by Modern Levels of Genome Diversity for the Scaled Quail (Callipepla squamata) and the Northern Bobwhite (Colinus virginianus): Inferences from First and Second Generation Draft Genome Assemblies for Sympatric New World Quail.</title>
        <authorList>
            <person name="Oldeschulte D.L."/>
            <person name="Halley Y.A."/>
            <person name="Bhattarai E.K."/>
            <person name="Brashear W.A."/>
            <person name="Hill J."/>
            <person name="Metz R.P."/>
            <person name="Johnson C.D."/>
            <person name="Rollins D."/>
            <person name="Peterson M.J."/>
            <person name="Bickhart D.M."/>
            <person name="Decker J.E."/>
            <person name="Seabury C.M."/>
        </authorList>
    </citation>
    <scope>NUCLEOTIDE SEQUENCE [LARGE SCALE GENOMIC DNA]</scope>
    <source>
        <strain evidence="3 4">Texas</strain>
        <tissue evidence="3">Leg muscle</tissue>
    </source>
</reference>
<name>A0A226MFQ7_CALSU</name>
<feature type="transmembrane region" description="Helical" evidence="2">
    <location>
        <begin position="155"/>
        <end position="173"/>
    </location>
</feature>
<evidence type="ECO:0000313" key="3">
    <source>
        <dbReference type="EMBL" id="OXB54127.1"/>
    </source>
</evidence>
<proteinExistence type="predicted"/>
<dbReference type="EMBL" id="MCFN01000979">
    <property type="protein sequence ID" value="OXB54127.1"/>
    <property type="molecule type" value="Genomic_DNA"/>
</dbReference>
<feature type="transmembrane region" description="Helical" evidence="2">
    <location>
        <begin position="111"/>
        <end position="135"/>
    </location>
</feature>
<gene>
    <name evidence="3" type="ORF">ASZ78_001475</name>
</gene>
<evidence type="ECO:0008006" key="5">
    <source>
        <dbReference type="Google" id="ProtNLM"/>
    </source>
</evidence>
<keyword evidence="4" id="KW-1185">Reference proteome</keyword>
<accession>A0A226MFQ7</accession>
<evidence type="ECO:0000256" key="1">
    <source>
        <dbReference type="SAM" id="MobiDB-lite"/>
    </source>
</evidence>
<keyword evidence="2" id="KW-0812">Transmembrane</keyword>
<organism evidence="3 4">
    <name type="scientific">Callipepla squamata</name>
    <name type="common">Scaled quail</name>
    <dbReference type="NCBI Taxonomy" id="9009"/>
    <lineage>
        <taxon>Eukaryota</taxon>
        <taxon>Metazoa</taxon>
        <taxon>Chordata</taxon>
        <taxon>Craniata</taxon>
        <taxon>Vertebrata</taxon>
        <taxon>Euteleostomi</taxon>
        <taxon>Archelosauria</taxon>
        <taxon>Archosauria</taxon>
        <taxon>Dinosauria</taxon>
        <taxon>Saurischia</taxon>
        <taxon>Theropoda</taxon>
        <taxon>Coelurosauria</taxon>
        <taxon>Aves</taxon>
        <taxon>Neognathae</taxon>
        <taxon>Galloanserae</taxon>
        <taxon>Galliformes</taxon>
        <taxon>Odontophoridae</taxon>
        <taxon>Callipepla</taxon>
    </lineage>
</organism>
<dbReference type="STRING" id="9009.A0A226MFQ7"/>
<dbReference type="AlphaFoldDB" id="A0A226MFQ7"/>
<dbReference type="OrthoDB" id="10028364at2759"/>
<evidence type="ECO:0000313" key="4">
    <source>
        <dbReference type="Proteomes" id="UP000198323"/>
    </source>
</evidence>
<keyword evidence="2" id="KW-0472">Membrane</keyword>
<feature type="transmembrane region" description="Helical" evidence="2">
    <location>
        <begin position="64"/>
        <end position="90"/>
    </location>
</feature>
<evidence type="ECO:0000256" key="2">
    <source>
        <dbReference type="SAM" id="Phobius"/>
    </source>
</evidence>
<keyword evidence="2" id="KW-1133">Transmembrane helix</keyword>
<protein>
    <recommendedName>
        <fullName evidence="5">MARVEL domain-containing protein</fullName>
    </recommendedName>
</protein>
<sequence>MENGGVYNETTEPRAKPPLRRRCGCTLRHLRGWRLLHKALQPVLSLLAVIFEEIVEDCINCHGLYFFEFVSCTAFLLSLLILCVYCTIAYETFGKDKVNKAVVYLQFCNIHFFYLQNFWTMLTVGAFFLVASIALAATSSGSAFEKTACVSLNTVFGFFASGAFLAEFIWELWCSRKQSTEERSENPGHTQVATEDQPLNKPS</sequence>
<dbReference type="Proteomes" id="UP000198323">
    <property type="component" value="Unassembled WGS sequence"/>
</dbReference>
<feature type="region of interest" description="Disordered" evidence="1">
    <location>
        <begin position="180"/>
        <end position="203"/>
    </location>
</feature>
<comment type="caution">
    <text evidence="3">The sequence shown here is derived from an EMBL/GenBank/DDBJ whole genome shotgun (WGS) entry which is preliminary data.</text>
</comment>